<organism evidence="1 2">
    <name type="scientific">Neorhodopirellula lusitana</name>
    <dbReference type="NCBI Taxonomy" id="445327"/>
    <lineage>
        <taxon>Bacteria</taxon>
        <taxon>Pseudomonadati</taxon>
        <taxon>Planctomycetota</taxon>
        <taxon>Planctomycetia</taxon>
        <taxon>Pirellulales</taxon>
        <taxon>Pirellulaceae</taxon>
        <taxon>Neorhodopirellula</taxon>
    </lineage>
</organism>
<proteinExistence type="predicted"/>
<sequence>MGGWVYAGWDALSVKDDCKSGSNVCLVLDAMEDIAN</sequence>
<name>A0ABY1PU05_9BACT</name>
<evidence type="ECO:0000313" key="2">
    <source>
        <dbReference type="Proteomes" id="UP001158067"/>
    </source>
</evidence>
<gene>
    <name evidence="1" type="ORF">SAMN06265222_101823</name>
</gene>
<protein>
    <submittedName>
        <fullName evidence="1">Uncharacterized protein</fullName>
    </submittedName>
</protein>
<dbReference type="EMBL" id="FXUG01000001">
    <property type="protein sequence ID" value="SMP42659.1"/>
    <property type="molecule type" value="Genomic_DNA"/>
</dbReference>
<reference evidence="1 2" key="1">
    <citation type="submission" date="2017-05" db="EMBL/GenBank/DDBJ databases">
        <authorList>
            <person name="Varghese N."/>
            <person name="Submissions S."/>
        </authorList>
    </citation>
    <scope>NUCLEOTIDE SEQUENCE [LARGE SCALE GENOMIC DNA]</scope>
    <source>
        <strain evidence="1 2">DSM 25457</strain>
    </source>
</reference>
<keyword evidence="2" id="KW-1185">Reference proteome</keyword>
<dbReference type="Proteomes" id="UP001158067">
    <property type="component" value="Unassembled WGS sequence"/>
</dbReference>
<accession>A0ABY1PU05</accession>
<comment type="caution">
    <text evidence="1">The sequence shown here is derived from an EMBL/GenBank/DDBJ whole genome shotgun (WGS) entry which is preliminary data.</text>
</comment>
<evidence type="ECO:0000313" key="1">
    <source>
        <dbReference type="EMBL" id="SMP42659.1"/>
    </source>
</evidence>